<evidence type="ECO:0000259" key="8">
    <source>
        <dbReference type="PROSITE" id="PS50115"/>
    </source>
</evidence>
<organism evidence="9 10">
    <name type="scientific">Calicophoron daubneyi</name>
    <name type="common">Rumen fluke</name>
    <name type="synonym">Paramphistomum daubneyi</name>
    <dbReference type="NCBI Taxonomy" id="300641"/>
    <lineage>
        <taxon>Eukaryota</taxon>
        <taxon>Metazoa</taxon>
        <taxon>Spiralia</taxon>
        <taxon>Lophotrochozoa</taxon>
        <taxon>Platyhelminthes</taxon>
        <taxon>Trematoda</taxon>
        <taxon>Digenea</taxon>
        <taxon>Plagiorchiida</taxon>
        <taxon>Pronocephalata</taxon>
        <taxon>Paramphistomoidea</taxon>
        <taxon>Paramphistomidae</taxon>
        <taxon>Calicophoron</taxon>
    </lineage>
</organism>
<feature type="compositionally biased region" description="Polar residues" evidence="7">
    <location>
        <begin position="330"/>
        <end position="356"/>
    </location>
</feature>
<dbReference type="SMART" id="SM00105">
    <property type="entry name" value="ArfGap"/>
    <property type="match status" value="1"/>
</dbReference>
<dbReference type="PRINTS" id="PR00405">
    <property type="entry name" value="REVINTRACTNG"/>
</dbReference>
<keyword evidence="1" id="KW-0343">GTPase activation</keyword>
<evidence type="ECO:0000256" key="4">
    <source>
        <dbReference type="ARBA" id="ARBA00022833"/>
    </source>
</evidence>
<dbReference type="Proteomes" id="UP001497525">
    <property type="component" value="Unassembled WGS sequence"/>
</dbReference>
<dbReference type="GO" id="GO:0048205">
    <property type="term" value="P:COPI coating of Golgi vesicle"/>
    <property type="evidence" value="ECO:0007669"/>
    <property type="project" value="TreeGrafter"/>
</dbReference>
<evidence type="ECO:0000313" key="10">
    <source>
        <dbReference type="Proteomes" id="UP001497525"/>
    </source>
</evidence>
<dbReference type="InterPro" id="IPR001164">
    <property type="entry name" value="ArfGAP_dom"/>
</dbReference>
<dbReference type="PANTHER" id="PTHR45686">
    <property type="entry name" value="ADP-RIBOSYLATION FACTOR GTPASE ACTIVATING PROTEIN 3, ISOFORM H-RELATED"/>
    <property type="match status" value="1"/>
</dbReference>
<dbReference type="AlphaFoldDB" id="A0AAV2TU67"/>
<comment type="caution">
    <text evidence="9">The sequence shown here is derived from an EMBL/GenBank/DDBJ whole genome shotgun (WGS) entry which is preliminary data.</text>
</comment>
<feature type="region of interest" description="Disordered" evidence="7">
    <location>
        <begin position="140"/>
        <end position="225"/>
    </location>
</feature>
<evidence type="ECO:0000256" key="3">
    <source>
        <dbReference type="ARBA" id="ARBA00022771"/>
    </source>
</evidence>
<feature type="region of interest" description="Disordered" evidence="7">
    <location>
        <begin position="484"/>
        <end position="521"/>
    </location>
</feature>
<evidence type="ECO:0000256" key="5">
    <source>
        <dbReference type="PROSITE-ProRule" id="PRU00288"/>
    </source>
</evidence>
<dbReference type="CDD" id="cd22249">
    <property type="entry name" value="UDM1_RNF168_RNF169-like"/>
    <property type="match status" value="1"/>
</dbReference>
<keyword evidence="2" id="KW-0479">Metal-binding</keyword>
<dbReference type="Gene3D" id="1.10.220.150">
    <property type="entry name" value="Arf GTPase activating protein"/>
    <property type="match status" value="1"/>
</dbReference>
<feature type="domain" description="Arf-GAP" evidence="8">
    <location>
        <begin position="13"/>
        <end position="120"/>
    </location>
</feature>
<feature type="coiled-coil region" evidence="6">
    <location>
        <begin position="242"/>
        <end position="288"/>
    </location>
</feature>
<dbReference type="FunFam" id="1.10.220.150:FF:000004">
    <property type="entry name" value="Putative ADP-ribosylation factor GTPase-activating protein 2"/>
    <property type="match status" value="1"/>
</dbReference>
<feature type="compositionally biased region" description="Polar residues" evidence="7">
    <location>
        <begin position="417"/>
        <end position="439"/>
    </location>
</feature>
<evidence type="ECO:0000256" key="7">
    <source>
        <dbReference type="SAM" id="MobiDB-lite"/>
    </source>
</evidence>
<dbReference type="InterPro" id="IPR038508">
    <property type="entry name" value="ArfGAP_dom_sf"/>
</dbReference>
<feature type="region of interest" description="Disordered" evidence="7">
    <location>
        <begin position="330"/>
        <end position="469"/>
    </location>
</feature>
<feature type="compositionally biased region" description="Basic and acidic residues" evidence="7">
    <location>
        <begin position="389"/>
        <end position="404"/>
    </location>
</feature>
<dbReference type="GO" id="GO:0005096">
    <property type="term" value="F:GTPase activator activity"/>
    <property type="evidence" value="ECO:0007669"/>
    <property type="project" value="UniProtKB-KW"/>
</dbReference>
<evidence type="ECO:0000313" key="9">
    <source>
        <dbReference type="EMBL" id="CAL5140322.1"/>
    </source>
</evidence>
<evidence type="ECO:0000256" key="1">
    <source>
        <dbReference type="ARBA" id="ARBA00022468"/>
    </source>
</evidence>
<sequence>MSATLQPSKHEINTFLAKLKSFPGNKQCFDCGGTNPTWASVTYGVFLCIDCSAVHRSLGVHLSFIRSTQLDTNWTWIQLRAMQVGGNENARSFFIAHNCRTNDAHEKYQSRAAELYRAKLEKQAIDAMKLYGTKLNIDLPEEKSESPPKEPDFFKEHSQVTPDAPVSGTKLSGSGPALISNNGEPKVGPSVEEVPNLAATARRTAAGPKKHKPTKAGAKKGGLGAAKVKTDFSAIESAAEHADLEKERQAKLANELARQQAEREAERIASLRLAYKDITEERDKQEEAMKSVDPKRAEQIERLGMSGSRAGNKGVAHSAFANVMKIEQEGMTSNPRTSSITASNLDPFFSSSGFSSNERRIDSFGSLKSGDDDLFGRSASSTQKGLGKWVDENPRGDSWTREPDLFGTFGADRNKVSAANSSSPLERSPNSGWSRSSPDTGGDRGSSKQPRSETPLTTQLPSSQSEELRKKFANATAISSDAYFGTNQSEDSGLARFQGSSSISSDDYFGRSRPQQSTQFSGELQHIKDGVREGVTKVATRLSYLASGMVNSLQARLKRDRFG</sequence>
<evidence type="ECO:0000256" key="6">
    <source>
        <dbReference type="SAM" id="Coils"/>
    </source>
</evidence>
<name>A0AAV2TU67_CALDB</name>
<gene>
    <name evidence="9" type="ORF">CDAUBV1_LOCUS15654</name>
</gene>
<keyword evidence="3 5" id="KW-0863">Zinc-finger</keyword>
<dbReference type="GO" id="GO:0000139">
    <property type="term" value="C:Golgi membrane"/>
    <property type="evidence" value="ECO:0007669"/>
    <property type="project" value="GOC"/>
</dbReference>
<evidence type="ECO:0000256" key="2">
    <source>
        <dbReference type="ARBA" id="ARBA00022723"/>
    </source>
</evidence>
<dbReference type="PROSITE" id="PS50115">
    <property type="entry name" value="ARFGAP"/>
    <property type="match status" value="1"/>
</dbReference>
<accession>A0AAV2TU67</accession>
<dbReference type="Pfam" id="PF01412">
    <property type="entry name" value="ArfGap"/>
    <property type="match status" value="1"/>
</dbReference>
<reference evidence="9" key="1">
    <citation type="submission" date="2024-06" db="EMBL/GenBank/DDBJ databases">
        <authorList>
            <person name="Liu X."/>
            <person name="Lenzi L."/>
            <person name="Haldenby T S."/>
            <person name="Uol C."/>
        </authorList>
    </citation>
    <scope>NUCLEOTIDE SEQUENCE</scope>
</reference>
<keyword evidence="6" id="KW-0175">Coiled coil</keyword>
<feature type="compositionally biased region" description="Basic residues" evidence="7">
    <location>
        <begin position="208"/>
        <end position="218"/>
    </location>
</feature>
<dbReference type="EMBL" id="CAXLJL010000711">
    <property type="protein sequence ID" value="CAL5140322.1"/>
    <property type="molecule type" value="Genomic_DNA"/>
</dbReference>
<keyword evidence="4" id="KW-0862">Zinc</keyword>
<dbReference type="PANTHER" id="PTHR45686:SF4">
    <property type="entry name" value="ADP-RIBOSYLATION FACTOR GTPASE ACTIVATING PROTEIN 3, ISOFORM H"/>
    <property type="match status" value="1"/>
</dbReference>
<dbReference type="GO" id="GO:0008270">
    <property type="term" value="F:zinc ion binding"/>
    <property type="evidence" value="ECO:0007669"/>
    <property type="project" value="UniProtKB-KW"/>
</dbReference>
<proteinExistence type="predicted"/>
<feature type="compositionally biased region" description="Basic and acidic residues" evidence="7">
    <location>
        <begin position="140"/>
        <end position="158"/>
    </location>
</feature>
<feature type="compositionally biased region" description="Polar residues" evidence="7">
    <location>
        <begin position="447"/>
        <end position="465"/>
    </location>
</feature>
<protein>
    <recommendedName>
        <fullName evidence="8">Arf-GAP domain-containing protein</fullName>
    </recommendedName>
</protein>
<dbReference type="SUPFAM" id="SSF57863">
    <property type="entry name" value="ArfGap/RecO-like zinc finger"/>
    <property type="match status" value="1"/>
</dbReference>
<dbReference type="CDD" id="cd08831">
    <property type="entry name" value="ArfGap_ArfGap2_3_like"/>
    <property type="match status" value="1"/>
</dbReference>
<dbReference type="InterPro" id="IPR037278">
    <property type="entry name" value="ARFGAP/RecO"/>
</dbReference>